<dbReference type="SUPFAM" id="SSF57184">
    <property type="entry name" value="Growth factor receptor domain"/>
    <property type="match status" value="1"/>
</dbReference>
<dbReference type="SUPFAM" id="SSF57196">
    <property type="entry name" value="EGF/Laminin"/>
    <property type="match status" value="1"/>
</dbReference>
<name>A0ABM1TQ07_LIMPO</name>
<keyword evidence="2" id="KW-0677">Repeat</keyword>
<dbReference type="InterPro" id="IPR009030">
    <property type="entry name" value="Growth_fac_rcpt_cys_sf"/>
</dbReference>
<proteinExistence type="predicted"/>
<dbReference type="Proteomes" id="UP000694941">
    <property type="component" value="Unplaced"/>
</dbReference>
<dbReference type="PROSITE" id="PS01187">
    <property type="entry name" value="EGF_CA"/>
    <property type="match status" value="1"/>
</dbReference>
<evidence type="ECO:0000313" key="7">
    <source>
        <dbReference type="RefSeq" id="XP_022257963.1"/>
    </source>
</evidence>
<evidence type="ECO:0000256" key="4">
    <source>
        <dbReference type="SAM" id="SignalP"/>
    </source>
</evidence>
<feature type="chain" id="PRO_5047237831" evidence="4">
    <location>
        <begin position="27"/>
        <end position="356"/>
    </location>
</feature>
<feature type="signal peptide" evidence="4">
    <location>
        <begin position="1"/>
        <end position="26"/>
    </location>
</feature>
<evidence type="ECO:0000259" key="5">
    <source>
        <dbReference type="PROSITE" id="PS01186"/>
    </source>
</evidence>
<protein>
    <submittedName>
        <fullName evidence="7">Fibulin-1-like</fullName>
    </submittedName>
</protein>
<dbReference type="SMART" id="SM00179">
    <property type="entry name" value="EGF_CA"/>
    <property type="match status" value="3"/>
</dbReference>
<dbReference type="PANTHER" id="PTHR24034">
    <property type="entry name" value="EGF-LIKE DOMAIN-CONTAINING PROTEIN"/>
    <property type="match status" value="1"/>
</dbReference>
<dbReference type="GeneID" id="106473859"/>
<feature type="non-terminal residue" evidence="7">
    <location>
        <position position="356"/>
    </location>
</feature>
<evidence type="ECO:0000256" key="2">
    <source>
        <dbReference type="ARBA" id="ARBA00022737"/>
    </source>
</evidence>
<organism evidence="6 7">
    <name type="scientific">Limulus polyphemus</name>
    <name type="common">Atlantic horseshoe crab</name>
    <dbReference type="NCBI Taxonomy" id="6850"/>
    <lineage>
        <taxon>Eukaryota</taxon>
        <taxon>Metazoa</taxon>
        <taxon>Ecdysozoa</taxon>
        <taxon>Arthropoda</taxon>
        <taxon>Chelicerata</taxon>
        <taxon>Merostomata</taxon>
        <taxon>Xiphosura</taxon>
        <taxon>Limulidae</taxon>
        <taxon>Limulus</taxon>
    </lineage>
</organism>
<sequence length="356" mass="38826">MSACWRKTARTIYLSAIGILIHLSTSTSDIEPLLHSCCKLGTTWGNNIPNCGNYPTPIPQVPKNQQSVCLSVLEICCTQVHRHRMCKRGKETAQSGQECSVIPTLEGVTHKDCCDGCKIGLIVAGMNMPCLLSNFPFQSPWHEAYIDCCSLNYNSQGGNSDDRCETNNPCSQKCIDTGLVIQCSCYSGFVLASDQRTCEDINECLLGTHACNALTETCHNTIGSFQCFRKGEESQLLDDDCQLGYYKNLQTGECNDLDECTLGTHSCIHEAEVCLNTPGSYTCSQNIGFQCQPGFKPGNRTGVCIDVDECAEGLDNCLPSVEVCLNNHGSYQCQDRSSQDCPAGFKWSTDLGACEG</sequence>
<reference evidence="7" key="1">
    <citation type="submission" date="2025-08" db="UniProtKB">
        <authorList>
            <consortium name="RefSeq"/>
        </authorList>
    </citation>
    <scope>IDENTIFICATION</scope>
    <source>
        <tissue evidence="7">Muscle</tissue>
    </source>
</reference>
<dbReference type="PROSITE" id="PS01186">
    <property type="entry name" value="EGF_2"/>
    <property type="match status" value="1"/>
</dbReference>
<accession>A0ABM1TQ07</accession>
<dbReference type="Gene3D" id="2.10.25.10">
    <property type="entry name" value="Laminin"/>
    <property type="match status" value="4"/>
</dbReference>
<dbReference type="InterPro" id="IPR026823">
    <property type="entry name" value="cEGF"/>
</dbReference>
<evidence type="ECO:0000256" key="1">
    <source>
        <dbReference type="ARBA" id="ARBA00022536"/>
    </source>
</evidence>
<keyword evidence="3" id="KW-1015">Disulfide bond</keyword>
<keyword evidence="4" id="KW-0732">Signal</keyword>
<dbReference type="Pfam" id="PF12662">
    <property type="entry name" value="cEGF"/>
    <property type="match status" value="1"/>
</dbReference>
<dbReference type="InterPro" id="IPR018097">
    <property type="entry name" value="EGF_Ca-bd_CS"/>
</dbReference>
<dbReference type="RefSeq" id="XP_022257963.1">
    <property type="nucleotide sequence ID" value="XM_022402255.1"/>
</dbReference>
<dbReference type="InterPro" id="IPR001881">
    <property type="entry name" value="EGF-like_Ca-bd_dom"/>
</dbReference>
<feature type="domain" description="EGF-like" evidence="5">
    <location>
        <begin position="183"/>
        <end position="198"/>
    </location>
</feature>
<keyword evidence="6" id="KW-1185">Reference proteome</keyword>
<dbReference type="InterPro" id="IPR000742">
    <property type="entry name" value="EGF"/>
</dbReference>
<dbReference type="Pfam" id="PF07645">
    <property type="entry name" value="EGF_CA"/>
    <property type="match status" value="2"/>
</dbReference>
<evidence type="ECO:0000313" key="6">
    <source>
        <dbReference type="Proteomes" id="UP000694941"/>
    </source>
</evidence>
<dbReference type="InterPro" id="IPR049883">
    <property type="entry name" value="NOTCH1_EGF-like"/>
</dbReference>
<gene>
    <name evidence="7" type="primary">LOC106473859</name>
</gene>
<evidence type="ECO:0000256" key="3">
    <source>
        <dbReference type="ARBA" id="ARBA00023157"/>
    </source>
</evidence>
<dbReference type="SMART" id="SM00181">
    <property type="entry name" value="EGF"/>
    <property type="match status" value="3"/>
</dbReference>
<dbReference type="PANTHER" id="PTHR24034:SF89">
    <property type="entry name" value="COMPLEMENT COMPONENT C1Q RECEPTOR"/>
    <property type="match status" value="1"/>
</dbReference>
<dbReference type="InterPro" id="IPR050751">
    <property type="entry name" value="ECM_structural_protein"/>
</dbReference>
<keyword evidence="1" id="KW-0245">EGF-like domain</keyword>